<keyword evidence="1" id="KW-0732">Signal</keyword>
<evidence type="ECO:0000313" key="2">
    <source>
        <dbReference type="EMBL" id="SEL90873.1"/>
    </source>
</evidence>
<organism evidence="2 3">
    <name type="scientific">Bosea lupini</name>
    <dbReference type="NCBI Taxonomy" id="1036779"/>
    <lineage>
        <taxon>Bacteria</taxon>
        <taxon>Pseudomonadati</taxon>
        <taxon>Pseudomonadota</taxon>
        <taxon>Alphaproteobacteria</taxon>
        <taxon>Hyphomicrobiales</taxon>
        <taxon>Boseaceae</taxon>
        <taxon>Bosea</taxon>
    </lineage>
</organism>
<keyword evidence="3" id="KW-1185">Reference proteome</keyword>
<evidence type="ECO:0000256" key="1">
    <source>
        <dbReference type="SAM" id="SignalP"/>
    </source>
</evidence>
<gene>
    <name evidence="2" type="ORF">SAMN04515666_10684</name>
</gene>
<proteinExistence type="predicted"/>
<dbReference type="EMBL" id="FOAN01000006">
    <property type="protein sequence ID" value="SEL90873.1"/>
    <property type="molecule type" value="Genomic_DNA"/>
</dbReference>
<dbReference type="AlphaFoldDB" id="A0A1H7U1R3"/>
<reference evidence="3" key="1">
    <citation type="submission" date="2016-10" db="EMBL/GenBank/DDBJ databases">
        <authorList>
            <person name="Varghese N."/>
            <person name="Submissions S."/>
        </authorList>
    </citation>
    <scope>NUCLEOTIDE SEQUENCE [LARGE SCALE GENOMIC DNA]</scope>
    <source>
        <strain evidence="3">LMG 26383,CCUG 61248,R- 45681</strain>
    </source>
</reference>
<feature type="signal peptide" evidence="1">
    <location>
        <begin position="1"/>
        <end position="21"/>
    </location>
</feature>
<dbReference type="Proteomes" id="UP000199664">
    <property type="component" value="Unassembled WGS sequence"/>
</dbReference>
<feature type="chain" id="PRO_5011587978" evidence="1">
    <location>
        <begin position="22"/>
        <end position="96"/>
    </location>
</feature>
<accession>A0A1H7U1R3</accession>
<name>A0A1H7U1R3_9HYPH</name>
<protein>
    <submittedName>
        <fullName evidence="2">Uncharacterized protein</fullName>
    </submittedName>
</protein>
<sequence>MLSLFGGLAVASVGGMGIAQAATAVPAAAPLPNPEDLAPELKAGLDKTDADFSQVVVRDRVVVRRPRPYRRPVVVRRRVVVRRPRRVVVRRRVIYR</sequence>
<evidence type="ECO:0000313" key="3">
    <source>
        <dbReference type="Proteomes" id="UP000199664"/>
    </source>
</evidence>
<dbReference type="STRING" id="1036779.SAMN04515666_10684"/>